<evidence type="ECO:0000256" key="7">
    <source>
        <dbReference type="SAM" id="Phobius"/>
    </source>
</evidence>
<proteinExistence type="inferred from homology"/>
<protein>
    <submittedName>
        <fullName evidence="9">Uncharacterized membrane protein YcaP (DUF421 family)</fullName>
    </submittedName>
</protein>
<dbReference type="EMBL" id="JACHOB010000001">
    <property type="protein sequence ID" value="MBB4657518.1"/>
    <property type="molecule type" value="Genomic_DNA"/>
</dbReference>
<dbReference type="GO" id="GO:0005886">
    <property type="term" value="C:plasma membrane"/>
    <property type="evidence" value="ECO:0007669"/>
    <property type="project" value="UniProtKB-SubCell"/>
</dbReference>
<evidence type="ECO:0000256" key="3">
    <source>
        <dbReference type="ARBA" id="ARBA00022475"/>
    </source>
</evidence>
<comment type="caution">
    <text evidence="9">The sequence shown here is derived from an EMBL/GenBank/DDBJ whole genome shotgun (WGS) entry which is preliminary data.</text>
</comment>
<feature type="transmembrane region" description="Helical" evidence="7">
    <location>
        <begin position="17"/>
        <end position="38"/>
    </location>
</feature>
<evidence type="ECO:0000256" key="5">
    <source>
        <dbReference type="ARBA" id="ARBA00022989"/>
    </source>
</evidence>
<keyword evidence="10" id="KW-1185">Reference proteome</keyword>
<evidence type="ECO:0000256" key="6">
    <source>
        <dbReference type="ARBA" id="ARBA00023136"/>
    </source>
</evidence>
<evidence type="ECO:0000313" key="10">
    <source>
        <dbReference type="Proteomes" id="UP000563524"/>
    </source>
</evidence>
<organism evidence="9 10">
    <name type="scientific">Parvularcula dongshanensis</name>
    <dbReference type="NCBI Taxonomy" id="1173995"/>
    <lineage>
        <taxon>Bacteria</taxon>
        <taxon>Pseudomonadati</taxon>
        <taxon>Pseudomonadota</taxon>
        <taxon>Alphaproteobacteria</taxon>
        <taxon>Parvularculales</taxon>
        <taxon>Parvularculaceae</taxon>
        <taxon>Parvularcula</taxon>
    </lineage>
</organism>
<evidence type="ECO:0000313" key="9">
    <source>
        <dbReference type="EMBL" id="MBB4657518.1"/>
    </source>
</evidence>
<feature type="domain" description="YetF C-terminal" evidence="8">
    <location>
        <begin position="96"/>
        <end position="174"/>
    </location>
</feature>
<evidence type="ECO:0000259" key="8">
    <source>
        <dbReference type="Pfam" id="PF04239"/>
    </source>
</evidence>
<evidence type="ECO:0000256" key="2">
    <source>
        <dbReference type="ARBA" id="ARBA00006448"/>
    </source>
</evidence>
<dbReference type="InterPro" id="IPR007353">
    <property type="entry name" value="DUF421"/>
</dbReference>
<sequence>MQRMNEKEAIWFGGWDGLFEVILVSPIIYLLVIVFVRVSGKRTTGQMNNFDWIVTVAMGSVVASGIVINTVEVVEAAAAVAMLTGLQFALTSLTRRFRAIDRLAKTEPCLLVRRGKVDERALAKERLTKDELAAALRQHGLARLDEIEWLLLENTGRFSVITKDAARGGIDNFLATDELDQEREK</sequence>
<feature type="transmembrane region" description="Helical" evidence="7">
    <location>
        <begin position="50"/>
        <end position="68"/>
    </location>
</feature>
<comment type="similarity">
    <text evidence="2">Belongs to the UPF0702 family.</text>
</comment>
<dbReference type="PANTHER" id="PTHR34582">
    <property type="entry name" value="UPF0702 TRANSMEMBRANE PROTEIN YCAP"/>
    <property type="match status" value="1"/>
</dbReference>
<evidence type="ECO:0000256" key="4">
    <source>
        <dbReference type="ARBA" id="ARBA00022692"/>
    </source>
</evidence>
<dbReference type="Gene3D" id="3.30.240.20">
    <property type="entry name" value="bsu07140 like domains"/>
    <property type="match status" value="1"/>
</dbReference>
<comment type="subcellular location">
    <subcellularLocation>
        <location evidence="1">Cell membrane</location>
        <topology evidence="1">Multi-pass membrane protein</topology>
    </subcellularLocation>
</comment>
<accession>A0A840I027</accession>
<dbReference type="Pfam" id="PF04239">
    <property type="entry name" value="DUF421"/>
    <property type="match status" value="1"/>
</dbReference>
<gene>
    <name evidence="9" type="ORF">GGQ59_000018</name>
</gene>
<feature type="transmembrane region" description="Helical" evidence="7">
    <location>
        <begin position="74"/>
        <end position="93"/>
    </location>
</feature>
<dbReference type="AlphaFoldDB" id="A0A840I027"/>
<keyword evidence="5 7" id="KW-1133">Transmembrane helix</keyword>
<keyword evidence="3" id="KW-1003">Cell membrane</keyword>
<dbReference type="Proteomes" id="UP000563524">
    <property type="component" value="Unassembled WGS sequence"/>
</dbReference>
<name>A0A840I027_9PROT</name>
<keyword evidence="6 7" id="KW-0472">Membrane</keyword>
<evidence type="ECO:0000256" key="1">
    <source>
        <dbReference type="ARBA" id="ARBA00004651"/>
    </source>
</evidence>
<dbReference type="PANTHER" id="PTHR34582:SF6">
    <property type="entry name" value="UPF0702 TRANSMEMBRANE PROTEIN YCAP"/>
    <property type="match status" value="1"/>
</dbReference>
<dbReference type="InterPro" id="IPR023090">
    <property type="entry name" value="UPF0702_alpha/beta_dom_sf"/>
</dbReference>
<reference evidence="9 10" key="1">
    <citation type="submission" date="2020-08" db="EMBL/GenBank/DDBJ databases">
        <title>Genomic Encyclopedia of Type Strains, Phase IV (KMG-IV): sequencing the most valuable type-strain genomes for metagenomic binning, comparative biology and taxonomic classification.</title>
        <authorList>
            <person name="Goeker M."/>
        </authorList>
    </citation>
    <scope>NUCLEOTIDE SEQUENCE [LARGE SCALE GENOMIC DNA]</scope>
    <source>
        <strain evidence="9 10">DSM 102850</strain>
    </source>
</reference>
<keyword evidence="4 7" id="KW-0812">Transmembrane</keyword>